<dbReference type="EMBL" id="CP002547">
    <property type="protein sequence ID" value="ADY54569.1"/>
    <property type="molecule type" value="Genomic_DNA"/>
</dbReference>
<dbReference type="HOGENOM" id="CLU_199610_0_0_9"/>
<name>F0SW83_SYNGF</name>
<reference evidence="2" key="2">
    <citation type="submission" date="2011-02" db="EMBL/GenBank/DDBJ databases">
        <title>The complete genome of Syntrophobotulus glycolicus DSM 8271.</title>
        <authorList>
            <person name="Lucas S."/>
            <person name="Copeland A."/>
            <person name="Lapidus A."/>
            <person name="Bruce D."/>
            <person name="Goodwin L."/>
            <person name="Pitluck S."/>
            <person name="Kyrpides N."/>
            <person name="Mavromatis K."/>
            <person name="Pagani I."/>
            <person name="Ivanova N."/>
            <person name="Mikhailova N."/>
            <person name="Chertkov O."/>
            <person name="Held B."/>
            <person name="Detter J.C."/>
            <person name="Tapia R."/>
            <person name="Han C."/>
            <person name="Land M."/>
            <person name="Hauser L."/>
            <person name="Markowitz V."/>
            <person name="Cheng J.-F."/>
            <person name="Hugenholtz P."/>
            <person name="Woyke T."/>
            <person name="Wu D."/>
            <person name="Spring S."/>
            <person name="Schroeder M."/>
            <person name="Brambilla E."/>
            <person name="Klenk H.-P."/>
            <person name="Eisen J.A."/>
        </authorList>
    </citation>
    <scope>NUCLEOTIDE SEQUENCE [LARGE SCALE GENOMIC DNA]</scope>
    <source>
        <strain evidence="2">DSM 8271 / FlGlyR</strain>
    </source>
</reference>
<keyword evidence="2" id="KW-1185">Reference proteome</keyword>
<organism evidence="1 2">
    <name type="scientific">Syntrophobotulus glycolicus (strain DSM 8271 / FlGlyR)</name>
    <dbReference type="NCBI Taxonomy" id="645991"/>
    <lineage>
        <taxon>Bacteria</taxon>
        <taxon>Bacillati</taxon>
        <taxon>Bacillota</taxon>
        <taxon>Clostridia</taxon>
        <taxon>Eubacteriales</taxon>
        <taxon>Desulfitobacteriaceae</taxon>
        <taxon>Syntrophobotulus</taxon>
    </lineage>
</organism>
<evidence type="ECO:0000313" key="1">
    <source>
        <dbReference type="EMBL" id="ADY54569.1"/>
    </source>
</evidence>
<dbReference type="eggNOG" id="ENOG5033HMM">
    <property type="taxonomic scope" value="Bacteria"/>
</dbReference>
<dbReference type="KEGG" id="sgy:Sgly_0198"/>
<dbReference type="AlphaFoldDB" id="F0SW83"/>
<evidence type="ECO:0000313" key="2">
    <source>
        <dbReference type="Proteomes" id="UP000007488"/>
    </source>
</evidence>
<reference evidence="1 2" key="1">
    <citation type="journal article" date="2011" name="Stand. Genomic Sci.">
        <title>Complete genome sequence of Syntrophobotulus glycolicus type strain (FlGlyR).</title>
        <authorList>
            <person name="Han C."/>
            <person name="Mwirichia R."/>
            <person name="Chertkov O."/>
            <person name="Held B."/>
            <person name="Lapidus A."/>
            <person name="Nolan M."/>
            <person name="Lucas S."/>
            <person name="Hammon N."/>
            <person name="Deshpande S."/>
            <person name="Cheng J.F."/>
            <person name="Tapia R."/>
            <person name="Goodwin L."/>
            <person name="Pitluck S."/>
            <person name="Huntemann M."/>
            <person name="Liolios K."/>
            <person name="Ivanova N."/>
            <person name="Pagani I."/>
            <person name="Mavromatis K."/>
            <person name="Ovchinikova G."/>
            <person name="Pati A."/>
            <person name="Chen A."/>
            <person name="Palaniappan K."/>
            <person name="Land M."/>
            <person name="Hauser L."/>
            <person name="Brambilla E.M."/>
            <person name="Rohde M."/>
            <person name="Spring S."/>
            <person name="Sikorski J."/>
            <person name="Goker M."/>
            <person name="Woyke T."/>
            <person name="Bristow J."/>
            <person name="Eisen J.A."/>
            <person name="Markowitz V."/>
            <person name="Hugenholtz P."/>
            <person name="Kyrpides N.C."/>
            <person name="Klenk H.P."/>
            <person name="Detter J.C."/>
        </authorList>
    </citation>
    <scope>NUCLEOTIDE SEQUENCE [LARGE SCALE GENOMIC DNA]</scope>
    <source>
        <strain evidence="2">DSM 8271 / FlGlyR</strain>
    </source>
</reference>
<protein>
    <submittedName>
        <fullName evidence="1">Uncharacterized protein</fullName>
    </submittedName>
</protein>
<accession>F0SW83</accession>
<dbReference type="STRING" id="645991.Sgly_0198"/>
<gene>
    <name evidence="1" type="ordered locus">Sgly_0198</name>
</gene>
<dbReference type="Proteomes" id="UP000007488">
    <property type="component" value="Chromosome"/>
</dbReference>
<proteinExistence type="predicted"/>
<sequence>MYMFKVCRCCDAIIGEIEFENIQKLKADKTMDLIGNVAYTLCPRCMKELEINQRSFYQ</sequence>